<name>A0A1H7P0D9_9SPHI</name>
<dbReference type="GO" id="GO:0005829">
    <property type="term" value="C:cytosol"/>
    <property type="evidence" value="ECO:0007669"/>
    <property type="project" value="TreeGrafter"/>
</dbReference>
<evidence type="ECO:0000313" key="4">
    <source>
        <dbReference type="Proteomes" id="UP000198916"/>
    </source>
</evidence>
<dbReference type="STRING" id="332977.SAMN05421740_104162"/>
<evidence type="ECO:0000256" key="1">
    <source>
        <dbReference type="ARBA" id="ARBA00022676"/>
    </source>
</evidence>
<dbReference type="OrthoDB" id="9797795at2"/>
<dbReference type="CDD" id="cd03789">
    <property type="entry name" value="GT9_LPS_heptosyltransferase"/>
    <property type="match status" value="1"/>
</dbReference>
<dbReference type="GO" id="GO:0009244">
    <property type="term" value="P:lipopolysaccharide core region biosynthetic process"/>
    <property type="evidence" value="ECO:0007669"/>
    <property type="project" value="TreeGrafter"/>
</dbReference>
<keyword evidence="4" id="KW-1185">Reference proteome</keyword>
<dbReference type="EMBL" id="FNZR01000004">
    <property type="protein sequence ID" value="SEL29106.1"/>
    <property type="molecule type" value="Genomic_DNA"/>
</dbReference>
<dbReference type="InterPro" id="IPR051199">
    <property type="entry name" value="LPS_LOS_Heptosyltrfase"/>
</dbReference>
<dbReference type="Gene3D" id="3.40.50.2000">
    <property type="entry name" value="Glycogen Phosphorylase B"/>
    <property type="match status" value="2"/>
</dbReference>
<gene>
    <name evidence="3" type="ORF">SAMN05421740_104162</name>
</gene>
<dbReference type="PANTHER" id="PTHR30160:SF1">
    <property type="entry name" value="LIPOPOLYSACCHARIDE 1,2-N-ACETYLGLUCOSAMINETRANSFERASE-RELATED"/>
    <property type="match status" value="1"/>
</dbReference>
<keyword evidence="1" id="KW-0328">Glycosyltransferase</keyword>
<accession>A0A1H7P0D9</accession>
<dbReference type="InterPro" id="IPR002201">
    <property type="entry name" value="Glyco_trans_9"/>
</dbReference>
<dbReference type="RefSeq" id="WP_090605696.1">
    <property type="nucleotide sequence ID" value="NZ_FNZR01000004.1"/>
</dbReference>
<evidence type="ECO:0000313" key="3">
    <source>
        <dbReference type="EMBL" id="SEL29106.1"/>
    </source>
</evidence>
<sequence length="367" mass="40613">MNNWNNCKNLLVVRPDNIGDVLMSSPAIRAIKRNFGSKITLLTSEAGAAGATLLPEVDETLVANFPWVKHTSSISPAYLDKLALQLKKAAFDGCIIFTVYSQNPLPTAMLAWAAGIPRRLAYCRENPYQLLTQWVPDDEPYSRVRHQVVRDLDLVERIGAYSNDDRITIAVPTGADSLVMAKLAHIGVDVRRPFVIFHAGVSEPKRAFPTERWAVLAQRFLATHPTQQILFTGSAGERTLTDHLHQACGAGTFSVGGLLDIVEFAAAIRQAALVVSVNTATIHLAAALGRPLVVLYACTNPQHTPWRCLHTLFSYSITDDGLRSRNEVIRYVDRSLYREQVNLPTIDDILNAIEVMLDSQGERQLAY</sequence>
<keyword evidence="2 3" id="KW-0808">Transferase</keyword>
<dbReference type="Pfam" id="PF01075">
    <property type="entry name" value="Glyco_transf_9"/>
    <property type="match status" value="1"/>
</dbReference>
<evidence type="ECO:0000256" key="2">
    <source>
        <dbReference type="ARBA" id="ARBA00022679"/>
    </source>
</evidence>
<dbReference type="PANTHER" id="PTHR30160">
    <property type="entry name" value="TETRAACYLDISACCHARIDE 4'-KINASE-RELATED"/>
    <property type="match status" value="1"/>
</dbReference>
<dbReference type="SUPFAM" id="SSF53756">
    <property type="entry name" value="UDP-Glycosyltransferase/glycogen phosphorylase"/>
    <property type="match status" value="1"/>
</dbReference>
<proteinExistence type="predicted"/>
<reference evidence="4" key="1">
    <citation type="submission" date="2016-10" db="EMBL/GenBank/DDBJ databases">
        <authorList>
            <person name="Varghese N."/>
            <person name="Submissions S."/>
        </authorList>
    </citation>
    <scope>NUCLEOTIDE SEQUENCE [LARGE SCALE GENOMIC DNA]</scope>
    <source>
        <strain evidence="4">Jip14</strain>
    </source>
</reference>
<protein>
    <submittedName>
        <fullName evidence="3">ADP-heptose:LPS heptosyltransferase</fullName>
    </submittedName>
</protein>
<organism evidence="3 4">
    <name type="scientific">Parapedobacter koreensis</name>
    <dbReference type="NCBI Taxonomy" id="332977"/>
    <lineage>
        <taxon>Bacteria</taxon>
        <taxon>Pseudomonadati</taxon>
        <taxon>Bacteroidota</taxon>
        <taxon>Sphingobacteriia</taxon>
        <taxon>Sphingobacteriales</taxon>
        <taxon>Sphingobacteriaceae</taxon>
        <taxon>Parapedobacter</taxon>
    </lineage>
</organism>
<dbReference type="Proteomes" id="UP000198916">
    <property type="component" value="Unassembled WGS sequence"/>
</dbReference>
<dbReference type="AlphaFoldDB" id="A0A1H7P0D9"/>
<dbReference type="GO" id="GO:0008713">
    <property type="term" value="F:ADP-heptose-lipopolysaccharide heptosyltransferase activity"/>
    <property type="evidence" value="ECO:0007669"/>
    <property type="project" value="TreeGrafter"/>
</dbReference>